<dbReference type="GO" id="GO:0008768">
    <property type="term" value="F:UDP-sugar diphosphatase activity"/>
    <property type="evidence" value="ECO:0007669"/>
    <property type="project" value="TreeGrafter"/>
</dbReference>
<dbReference type="Proteomes" id="UP000678228">
    <property type="component" value="Unassembled WGS sequence"/>
</dbReference>
<proteinExistence type="predicted"/>
<dbReference type="Pfam" id="PF02872">
    <property type="entry name" value="5_nucleotid_C"/>
    <property type="match status" value="1"/>
</dbReference>
<dbReference type="Pfam" id="PF00565">
    <property type="entry name" value="SNase"/>
    <property type="match status" value="1"/>
</dbReference>
<keyword evidence="3" id="KW-0964">Secreted</keyword>
<dbReference type="SUPFAM" id="SSF50199">
    <property type="entry name" value="Staphylococcal nuclease"/>
    <property type="match status" value="1"/>
</dbReference>
<evidence type="ECO:0000259" key="9">
    <source>
        <dbReference type="PROSITE" id="PS50830"/>
    </source>
</evidence>
<feature type="transmembrane region" description="Helical" evidence="7">
    <location>
        <begin position="1537"/>
        <end position="1556"/>
    </location>
</feature>
<accession>A0A940WUM1</accession>
<reference evidence="10" key="1">
    <citation type="submission" date="2021-03" db="EMBL/GenBank/DDBJ databases">
        <title>Bacillus suaedae sp. nov., isolated from Suaeda aralocaspica.</title>
        <authorList>
            <person name="Lei R.F.R."/>
        </authorList>
    </citation>
    <scope>NUCLEOTIDE SEQUENCE</scope>
    <source>
        <strain evidence="10">YZJH907-2</strain>
    </source>
</reference>
<comment type="subcellular location">
    <subcellularLocation>
        <location evidence="1">Secreted</location>
        <location evidence="1">Cell wall</location>
        <topology evidence="1">Peptidoglycan-anchor</topology>
    </subcellularLocation>
</comment>
<dbReference type="InterPro" id="IPR006179">
    <property type="entry name" value="5_nucleotidase/apyrase"/>
</dbReference>
<dbReference type="SUPFAM" id="SSF55816">
    <property type="entry name" value="5'-nucleotidase (syn. UDP-sugar hydrolase), C-terminal domain"/>
    <property type="match status" value="1"/>
</dbReference>
<comment type="caution">
    <text evidence="10">The sequence shown here is derived from an EMBL/GenBank/DDBJ whole genome shotgun (WGS) entry which is preliminary data.</text>
</comment>
<dbReference type="RefSeq" id="WP_210598416.1">
    <property type="nucleotide sequence ID" value="NZ_JAGKSQ010000006.1"/>
</dbReference>
<keyword evidence="2" id="KW-0134">Cell wall</keyword>
<evidence type="ECO:0000256" key="8">
    <source>
        <dbReference type="SAM" id="SignalP"/>
    </source>
</evidence>
<dbReference type="GO" id="GO:0046872">
    <property type="term" value="F:metal ion binding"/>
    <property type="evidence" value="ECO:0007669"/>
    <property type="project" value="InterPro"/>
</dbReference>
<dbReference type="CDD" id="cd04486">
    <property type="entry name" value="YhcR_OBF_like"/>
    <property type="match status" value="2"/>
</dbReference>
<dbReference type="Gene3D" id="3.60.21.10">
    <property type="match status" value="1"/>
</dbReference>
<dbReference type="InterPro" id="IPR004843">
    <property type="entry name" value="Calcineurin-like_PHP"/>
</dbReference>
<evidence type="ECO:0000256" key="4">
    <source>
        <dbReference type="ARBA" id="ARBA00022729"/>
    </source>
</evidence>
<dbReference type="GO" id="GO:0008253">
    <property type="term" value="F:5'-nucleotidase activity"/>
    <property type="evidence" value="ECO:0007669"/>
    <property type="project" value="TreeGrafter"/>
</dbReference>
<dbReference type="FunFam" id="3.60.21.10:FF:000052">
    <property type="entry name" value="Endonuclease YhcR"/>
    <property type="match status" value="1"/>
</dbReference>
<dbReference type="Pfam" id="PF00746">
    <property type="entry name" value="Gram_pos_anchor"/>
    <property type="match status" value="1"/>
</dbReference>
<name>A0A940WUM1_9BACI</name>
<feature type="compositionally biased region" description="Basic and acidic residues" evidence="6">
    <location>
        <begin position="1519"/>
        <end position="1528"/>
    </location>
</feature>
<keyword evidence="7" id="KW-0812">Transmembrane</keyword>
<keyword evidence="5" id="KW-0572">Peptidoglycan-anchor</keyword>
<evidence type="ECO:0000256" key="7">
    <source>
        <dbReference type="SAM" id="Phobius"/>
    </source>
</evidence>
<dbReference type="PRINTS" id="PR01607">
    <property type="entry name" value="APYRASEFAMLY"/>
</dbReference>
<dbReference type="SUPFAM" id="SSF56300">
    <property type="entry name" value="Metallo-dependent phosphatases"/>
    <property type="match status" value="1"/>
</dbReference>
<evidence type="ECO:0000256" key="5">
    <source>
        <dbReference type="ARBA" id="ARBA00023088"/>
    </source>
</evidence>
<evidence type="ECO:0000256" key="2">
    <source>
        <dbReference type="ARBA" id="ARBA00022512"/>
    </source>
</evidence>
<evidence type="ECO:0000256" key="1">
    <source>
        <dbReference type="ARBA" id="ARBA00004168"/>
    </source>
</evidence>
<keyword evidence="4 8" id="KW-0732">Signal</keyword>
<dbReference type="InterPro" id="IPR029052">
    <property type="entry name" value="Metallo-depent_PP-like"/>
</dbReference>
<dbReference type="Gene3D" id="2.40.50.90">
    <property type="match status" value="1"/>
</dbReference>
<dbReference type="InterPro" id="IPR016071">
    <property type="entry name" value="Staphylococal_nuclease_OB-fold"/>
</dbReference>
<protein>
    <submittedName>
        <fullName evidence="10">5'-nucleotidase C-terminal domain-containing protein</fullName>
    </submittedName>
</protein>
<dbReference type="InterPro" id="IPR045939">
    <property type="entry name" value="YhcR_N"/>
</dbReference>
<feature type="signal peptide" evidence="8">
    <location>
        <begin position="1"/>
        <end position="28"/>
    </location>
</feature>
<evidence type="ECO:0000313" key="10">
    <source>
        <dbReference type="EMBL" id="MBP3952591.1"/>
    </source>
</evidence>
<dbReference type="PANTHER" id="PTHR11575">
    <property type="entry name" value="5'-NUCLEOTIDASE-RELATED"/>
    <property type="match status" value="1"/>
</dbReference>
<feature type="region of interest" description="Disordered" evidence="6">
    <location>
        <begin position="559"/>
        <end position="580"/>
    </location>
</feature>
<keyword evidence="7" id="KW-0472">Membrane</keyword>
<dbReference type="PROSITE" id="PS50830">
    <property type="entry name" value="TNASE_3"/>
    <property type="match status" value="1"/>
</dbReference>
<dbReference type="InterPro" id="IPR036907">
    <property type="entry name" value="5'-Nucleotdase_C_sf"/>
</dbReference>
<gene>
    <name evidence="10" type="ORF">J7W16_15805</name>
</gene>
<dbReference type="Gene3D" id="3.90.780.10">
    <property type="entry name" value="5'-Nucleotidase, C-terminal domain"/>
    <property type="match status" value="1"/>
</dbReference>
<dbReference type="PROSITE" id="PS00786">
    <property type="entry name" value="5_NUCLEOTIDASE_2"/>
    <property type="match status" value="1"/>
</dbReference>
<keyword evidence="11" id="KW-1185">Reference proteome</keyword>
<dbReference type="Pfam" id="PF00149">
    <property type="entry name" value="Metallophos"/>
    <property type="match status" value="1"/>
</dbReference>
<organism evidence="10 11">
    <name type="scientific">Halalkalibacter suaedae</name>
    <dbReference type="NCBI Taxonomy" id="2822140"/>
    <lineage>
        <taxon>Bacteria</taxon>
        <taxon>Bacillati</taxon>
        <taxon>Bacillota</taxon>
        <taxon>Bacilli</taxon>
        <taxon>Bacillales</taxon>
        <taxon>Bacillaceae</taxon>
        <taxon>Halalkalibacter</taxon>
    </lineage>
</organism>
<evidence type="ECO:0000256" key="6">
    <source>
        <dbReference type="SAM" id="MobiDB-lite"/>
    </source>
</evidence>
<dbReference type="Pfam" id="PF19886">
    <property type="entry name" value="DUF6359"/>
    <property type="match status" value="1"/>
</dbReference>
<dbReference type="PANTHER" id="PTHR11575:SF24">
    <property type="entry name" value="5'-NUCLEOTIDASE"/>
    <property type="match status" value="1"/>
</dbReference>
<dbReference type="EMBL" id="JAGKSQ010000006">
    <property type="protein sequence ID" value="MBP3952591.1"/>
    <property type="molecule type" value="Genomic_DNA"/>
</dbReference>
<evidence type="ECO:0000313" key="11">
    <source>
        <dbReference type="Proteomes" id="UP000678228"/>
    </source>
</evidence>
<dbReference type="InterPro" id="IPR006146">
    <property type="entry name" value="5'-Nucleotdase_CS"/>
</dbReference>
<dbReference type="Pfam" id="PF18942">
    <property type="entry name" value="DUF5689"/>
    <property type="match status" value="2"/>
</dbReference>
<dbReference type="SMART" id="SM00318">
    <property type="entry name" value="SNc"/>
    <property type="match status" value="1"/>
</dbReference>
<sequence length="1563" mass="168309">MNQQPMKKIFSLLLIFTLLFSNFSTVFANDTSVAEDTISVSEAIANNTGSATVEGYIVGTMTNDTEPPFSANTNLILADSVDETDSSKFLPVQLPKGSIRDGLNLVDNPGNYHAKIQITGDLAAYFSKPGLKSPTSYTVVEGGEAPEPPPELELKSINEVRSLTTGSEVIIQGVVTADNEAIGGGKLSTYIQDETAGINVYNGSLTGFPSLVEGQKIEVVGKLAEYNGLLEVIPNSDGIKIIEESVSVPTAKAITIAELQNGAVAEPLEGSLVKVKGYVQTIPSSPAGGGYNVSFLDEEFNSITLRVMEDTNAIESLEEGKWYDITAVLSQYNTYQILPRKASDIVLSAEQPDAPSAAGEYIATVASVTDGDTIKLATPVLGANTVRYVNIDTPETYHSIKNAADQNQKDHGEAAKNYMNTLLKAGDEVIVKVGEEPTDAYGRILAQIIRKSDGLNTNLEMVKAGYATTYFIWPVGDEADYTLFQDAVKEAKDAERGIWNPEDELMELPFEFRAREQGKGLLRYVGNSETMKYVSPEDFEDVPVEARVFFSSNEEAEANGYLPVGDDSGEPQNPEEPSDNVSLQLLSSNDWHGMIDLTTEIDGVNYGRADYLAAYLREREATNPNTLIVHPGDMIGGSPLVSALYQDEPTVEIMNSIGYDIGTVGNHEFDEGTTELLRMINGGDHPEGKGTENYTGMDTKMLCANCVYRDSGETILDPYTIEEVDGVKVGFIGVNTPATATMVIPTGIKDIKFTDPVEAVDKAVVELKQQGVRAIVVLSHLPATQNGDSATGEAADLAMSVDDEVDIVYAAHNHVKVNAVVDNKLVVQAWDYGNAFSDIDVEIDRTTGDIVEMSAELVDVIQADIEPDPEVAAILKKYSDLVDEQKNEVVGKSAQTLVNSYPTRDKFGDPGVGNLLADSMKFSMDSDFALMNGGGVRNPLHEGEITWGDLFNITPFGNYLVKIEISGAEFKNILNAMISPQYGADSFIAGAKYTWDPLENEVVDVFLLDEEGKVGSEIDPTATYSLVVNNYMYENSEHSDYRLLSQYGKNKIDGKIDVEALVDYVKSYNNEPIVYPNEGLGRIEAIEVVTPDLGEVTIKEAREAGVKKKVTVEGIVTVTPGVWGSNGYYIQDDTAGVYVNGAGVKIGDRVKLTGITAESAGEFQLTNLIGQAEILGSVDVPAAIQLTPSEINEATEGKLVEVKGATISELKSVNTYGTFEFIATKEGKSVSVRVDNRAGVTYDNFAYKNGDVVNVKGVVGEFNGTYQLKPRMVEDIVVATDNGNDNGSGNGSTVITKPIISEKEAAVSSEDLAIVTENGTVSIDLTDHEDVETLNLTKEQLQTLKTKNADVSIVKDGVQLNIPTSIFNLGEDVAVEFKKGTRVNTISDVYDFTIYIGNDGSTLSTFSGIELVFEVDLKDVKNPENLKVFYLNEITGKWELVGGEYKDGKVTATTTHFSVFTVQEVITPGDGTDGGTDSGSGDGTDGGTDNGSEDGTDGGTDNSSENGKDIDSSDSEIEDVTKGDDGKKLPNTATATYNWLIVGTLILAFGLVVRAGSRKRKLI</sequence>
<feature type="compositionally biased region" description="Gly residues" evidence="6">
    <location>
        <begin position="1471"/>
        <end position="1489"/>
    </location>
</feature>
<dbReference type="InterPro" id="IPR035437">
    <property type="entry name" value="SNase_OB-fold_sf"/>
</dbReference>
<dbReference type="GO" id="GO:0009166">
    <property type="term" value="P:nucleotide catabolic process"/>
    <property type="evidence" value="ECO:0007669"/>
    <property type="project" value="InterPro"/>
</dbReference>
<dbReference type="InterPro" id="IPR043744">
    <property type="entry name" value="DUF5689"/>
</dbReference>
<feature type="domain" description="TNase-like" evidence="9">
    <location>
        <begin position="359"/>
        <end position="501"/>
    </location>
</feature>
<keyword evidence="7" id="KW-1133">Transmembrane helix</keyword>
<feature type="region of interest" description="Disordered" evidence="6">
    <location>
        <begin position="1466"/>
        <end position="1528"/>
    </location>
</feature>
<dbReference type="InterPro" id="IPR019931">
    <property type="entry name" value="LPXTG_anchor"/>
</dbReference>
<dbReference type="GO" id="GO:0030288">
    <property type="term" value="C:outer membrane-bounded periplasmic space"/>
    <property type="evidence" value="ECO:0007669"/>
    <property type="project" value="TreeGrafter"/>
</dbReference>
<dbReference type="GO" id="GO:0000166">
    <property type="term" value="F:nucleotide binding"/>
    <property type="evidence" value="ECO:0007669"/>
    <property type="project" value="InterPro"/>
</dbReference>
<feature type="chain" id="PRO_5037873696" evidence="8">
    <location>
        <begin position="29"/>
        <end position="1563"/>
    </location>
</feature>
<dbReference type="InterPro" id="IPR008334">
    <property type="entry name" value="5'-Nucleotdase_C"/>
</dbReference>
<evidence type="ECO:0000256" key="3">
    <source>
        <dbReference type="ARBA" id="ARBA00022525"/>
    </source>
</evidence>